<feature type="compositionally biased region" description="Basic residues" evidence="4">
    <location>
        <begin position="130"/>
        <end position="149"/>
    </location>
</feature>
<evidence type="ECO:0000256" key="1">
    <source>
        <dbReference type="ARBA" id="ARBA00004123"/>
    </source>
</evidence>
<organism evidence="7 8">
    <name type="scientific">Thalassiosira pseudonana</name>
    <name type="common">Marine diatom</name>
    <name type="synonym">Cyclotella nana</name>
    <dbReference type="NCBI Taxonomy" id="35128"/>
    <lineage>
        <taxon>Eukaryota</taxon>
        <taxon>Sar</taxon>
        <taxon>Stramenopiles</taxon>
        <taxon>Ochrophyta</taxon>
        <taxon>Bacillariophyta</taxon>
        <taxon>Coscinodiscophyceae</taxon>
        <taxon>Thalassiosirophycidae</taxon>
        <taxon>Thalassiosirales</taxon>
        <taxon>Thalassiosiraceae</taxon>
        <taxon>Thalassiosira</taxon>
    </lineage>
</organism>
<evidence type="ECO:0000313" key="8">
    <source>
        <dbReference type="Proteomes" id="UP000001449"/>
    </source>
</evidence>
<proteinExistence type="predicted"/>
<dbReference type="KEGG" id="tps:THAPSDRAFT_900"/>
<evidence type="ECO:0000313" key="7">
    <source>
        <dbReference type="EMBL" id="EED95592.1"/>
    </source>
</evidence>
<comment type="subcellular location">
    <subcellularLocation>
        <location evidence="1">Nucleus</location>
    </subcellularLocation>
</comment>
<feature type="region of interest" description="Disordered" evidence="4">
    <location>
        <begin position="1"/>
        <end position="41"/>
    </location>
</feature>
<gene>
    <name evidence="7" type="ORF">THAPSDRAFT_900</name>
</gene>
<evidence type="ECO:0000256" key="3">
    <source>
        <dbReference type="ARBA" id="ARBA00023242"/>
    </source>
</evidence>
<evidence type="ECO:0000256" key="4">
    <source>
        <dbReference type="SAM" id="MobiDB-lite"/>
    </source>
</evidence>
<feature type="domain" description="POPLD" evidence="6">
    <location>
        <begin position="482"/>
        <end position="544"/>
    </location>
</feature>
<protein>
    <recommendedName>
        <fullName evidence="9">Pop1 N-terminal domain-containing protein</fullName>
    </recommendedName>
</protein>
<keyword evidence="3" id="KW-0539">Nucleus</keyword>
<dbReference type="HOGENOM" id="CLU_396125_0_0_1"/>
<dbReference type="Pfam" id="PF06978">
    <property type="entry name" value="POP1_N"/>
    <property type="match status" value="1"/>
</dbReference>
<dbReference type="GO" id="GO:0005655">
    <property type="term" value="C:nucleolar ribonuclease P complex"/>
    <property type="evidence" value="ECO:0000318"/>
    <property type="project" value="GO_Central"/>
</dbReference>
<dbReference type="PANTHER" id="PTHR22731">
    <property type="entry name" value="RIBONUCLEASES P/MRP PROTEIN SUBUNIT POP1"/>
    <property type="match status" value="1"/>
</dbReference>
<keyword evidence="8" id="KW-1185">Reference proteome</keyword>
<dbReference type="PANTHER" id="PTHR22731:SF3">
    <property type="entry name" value="RIBONUCLEASES P_MRP PROTEIN SUBUNIT POP1"/>
    <property type="match status" value="1"/>
</dbReference>
<dbReference type="STRING" id="35128.B8BSR9"/>
<evidence type="ECO:0000259" key="5">
    <source>
        <dbReference type="Pfam" id="PF06978"/>
    </source>
</evidence>
<dbReference type="AlphaFoldDB" id="B8BSR9"/>
<evidence type="ECO:0008006" key="9">
    <source>
        <dbReference type="Google" id="ProtNLM"/>
    </source>
</evidence>
<dbReference type="EMBL" id="CM000638">
    <property type="protein sequence ID" value="EED95592.1"/>
    <property type="molecule type" value="Genomic_DNA"/>
</dbReference>
<dbReference type="GeneID" id="7449165"/>
<name>B8BSR9_THAPS</name>
<feature type="domain" description="Pop1 N-terminal" evidence="5">
    <location>
        <begin position="132"/>
        <end position="276"/>
    </location>
</feature>
<dbReference type="InParanoid" id="B8BSR9"/>
<evidence type="ECO:0000256" key="2">
    <source>
        <dbReference type="ARBA" id="ARBA00022694"/>
    </source>
</evidence>
<keyword evidence="2" id="KW-0819">tRNA processing</keyword>
<dbReference type="InterPro" id="IPR039182">
    <property type="entry name" value="Pop1"/>
</dbReference>
<reference evidence="7 8" key="2">
    <citation type="journal article" date="2008" name="Nature">
        <title>The Phaeodactylum genome reveals the evolutionary history of diatom genomes.</title>
        <authorList>
            <person name="Bowler C."/>
            <person name="Allen A.E."/>
            <person name="Badger J.H."/>
            <person name="Grimwood J."/>
            <person name="Jabbari K."/>
            <person name="Kuo A."/>
            <person name="Maheswari U."/>
            <person name="Martens C."/>
            <person name="Maumus F."/>
            <person name="Otillar R.P."/>
            <person name="Rayko E."/>
            <person name="Salamov A."/>
            <person name="Vandepoele K."/>
            <person name="Beszteri B."/>
            <person name="Gruber A."/>
            <person name="Heijde M."/>
            <person name="Katinka M."/>
            <person name="Mock T."/>
            <person name="Valentin K."/>
            <person name="Verret F."/>
            <person name="Berges J.A."/>
            <person name="Brownlee C."/>
            <person name="Cadoret J.P."/>
            <person name="Chiovitti A."/>
            <person name="Choi C.J."/>
            <person name="Coesel S."/>
            <person name="De Martino A."/>
            <person name="Detter J.C."/>
            <person name="Durkin C."/>
            <person name="Falciatore A."/>
            <person name="Fournet J."/>
            <person name="Haruta M."/>
            <person name="Huysman M.J."/>
            <person name="Jenkins B.D."/>
            <person name="Jiroutova K."/>
            <person name="Jorgensen R.E."/>
            <person name="Joubert Y."/>
            <person name="Kaplan A."/>
            <person name="Kroger N."/>
            <person name="Kroth P.G."/>
            <person name="La Roche J."/>
            <person name="Lindquist E."/>
            <person name="Lommer M."/>
            <person name="Martin-Jezequel V."/>
            <person name="Lopez P.J."/>
            <person name="Lucas S."/>
            <person name="Mangogna M."/>
            <person name="McGinnis K."/>
            <person name="Medlin L.K."/>
            <person name="Montsant A."/>
            <person name="Oudot-Le Secq M.P."/>
            <person name="Napoli C."/>
            <person name="Obornik M."/>
            <person name="Parker M.S."/>
            <person name="Petit J.L."/>
            <person name="Porcel B.M."/>
            <person name="Poulsen N."/>
            <person name="Robison M."/>
            <person name="Rychlewski L."/>
            <person name="Rynearson T.A."/>
            <person name="Schmutz J."/>
            <person name="Shapiro H."/>
            <person name="Siaut M."/>
            <person name="Stanley M."/>
            <person name="Sussman M.R."/>
            <person name="Taylor A.R."/>
            <person name="Vardi A."/>
            <person name="von Dassow P."/>
            <person name="Vyverman W."/>
            <person name="Willis A."/>
            <person name="Wyrwicz L.S."/>
            <person name="Rokhsar D.S."/>
            <person name="Weissenbach J."/>
            <person name="Armbrust E.V."/>
            <person name="Green B.R."/>
            <person name="Van de Peer Y."/>
            <person name="Grigoriev I.V."/>
        </authorList>
    </citation>
    <scope>NUCLEOTIDE SEQUENCE [LARGE SCALE GENOMIC DNA]</scope>
    <source>
        <strain evidence="7 8">CCMP1335</strain>
    </source>
</reference>
<dbReference type="InterPro" id="IPR012590">
    <property type="entry name" value="POPLD_dom"/>
</dbReference>
<dbReference type="OMA" id="VQDATWE"/>
<dbReference type="eggNOG" id="KOG3322">
    <property type="taxonomic scope" value="Eukaryota"/>
</dbReference>
<evidence type="ECO:0000259" key="6">
    <source>
        <dbReference type="Pfam" id="PF08170"/>
    </source>
</evidence>
<feature type="compositionally biased region" description="Basic and acidic residues" evidence="4">
    <location>
        <begin position="177"/>
        <end position="186"/>
    </location>
</feature>
<feature type="region of interest" description="Disordered" evidence="4">
    <location>
        <begin position="119"/>
        <end position="198"/>
    </location>
</feature>
<dbReference type="InterPro" id="IPR009723">
    <property type="entry name" value="Pop1_N"/>
</dbReference>
<sequence>MPPKATPKPKRRRSNDSSSTPPTIKFETQAKKQQQWRQKRQRLQEYNAHQFLDASATVHAGLFGARRLPEIKSLWRSLVKKELDSAVAAAGVGDASDGVRGVGAASDGCDVVVGAGAIRTAGQPSGGKISSRHLRRRTGSHKRRRRHRFPRGEDSGKVNGGDGADVKMAASTTSNDGKADQNKEKNNVQTPKSCRRARRKPALLKLEHSTWWQSQSCQTASSTIQKTNENNNWIPTHQWHSKRFHMSSSPLFSWSVPLVHSNRGSRAALRLASSSEFPKCTVQDATWEIDGRAVCLEVCGGDNLELSVLDTLVSLLQRVCGDDENSFLRDETVLNGCKAGEGLIYDVDAFPLKPVGPSTFLFSKSNEGTKEVKVSIMVHPAIRVKVMSLIEDISSNINLEGWGVKVSTTSLSLLRIRGLASSATIASVLSLDSSKLNSSLEHGQLVEFDASNDTTTSAKSLITRHQPNQQRGDLPQNFATSGWDILFHPSIASSIFQSFATHGAACAIGLAEASRAQLEACPPLPIFPRDYPDTEAGKSYWEGNGDNGSDWVVIRECVEGSWGRMHTSLNRVLRNHKRFKGRTDRSEPACLGNAQSQTAALITRAQVLGRTTSTINWKSLIPMLSSLTSEESVVVVRGSFGIPFVQLLHGCGKLHYREMTFESHDVTQQRRLRRPACSFKSMVHASPLSREELGAHSELCQQMLESLSLPALLRCEIYCEGKGTLHPGDLLFPIAQDDVDDSNNYEEDNNEKEAEEKTIQPLGVVIAGGFSPSRGKCHGTGFLGAARFIEALDGTAHGMGKKVSTSEEKRMMLRIKVVGTSCIECVERYALVALLL</sequence>
<dbReference type="RefSeq" id="XP_002285951.1">
    <property type="nucleotide sequence ID" value="XM_002285915.1"/>
</dbReference>
<dbReference type="GO" id="GO:0001682">
    <property type="term" value="P:tRNA 5'-leader removal"/>
    <property type="evidence" value="ECO:0007669"/>
    <property type="project" value="InterPro"/>
</dbReference>
<reference evidence="7 8" key="1">
    <citation type="journal article" date="2004" name="Science">
        <title>The genome of the diatom Thalassiosira pseudonana: ecology, evolution, and metabolism.</title>
        <authorList>
            <person name="Armbrust E.V."/>
            <person name="Berges J.A."/>
            <person name="Bowler C."/>
            <person name="Green B.R."/>
            <person name="Martinez D."/>
            <person name="Putnam N.H."/>
            <person name="Zhou S."/>
            <person name="Allen A.E."/>
            <person name="Apt K.E."/>
            <person name="Bechner M."/>
            <person name="Brzezinski M.A."/>
            <person name="Chaal B.K."/>
            <person name="Chiovitti A."/>
            <person name="Davis A.K."/>
            <person name="Demarest M.S."/>
            <person name="Detter J.C."/>
            <person name="Glavina T."/>
            <person name="Goodstein D."/>
            <person name="Hadi M.Z."/>
            <person name="Hellsten U."/>
            <person name="Hildebrand M."/>
            <person name="Jenkins B.D."/>
            <person name="Jurka J."/>
            <person name="Kapitonov V.V."/>
            <person name="Kroger N."/>
            <person name="Lau W.W."/>
            <person name="Lane T.W."/>
            <person name="Larimer F.W."/>
            <person name="Lippmeier J.C."/>
            <person name="Lucas S."/>
            <person name="Medina M."/>
            <person name="Montsant A."/>
            <person name="Obornik M."/>
            <person name="Parker M.S."/>
            <person name="Palenik B."/>
            <person name="Pazour G.J."/>
            <person name="Richardson P.M."/>
            <person name="Rynearson T.A."/>
            <person name="Saito M.A."/>
            <person name="Schwartz D.C."/>
            <person name="Thamatrakoln K."/>
            <person name="Valentin K."/>
            <person name="Vardi A."/>
            <person name="Wilkerson F.P."/>
            <person name="Rokhsar D.S."/>
        </authorList>
    </citation>
    <scope>NUCLEOTIDE SEQUENCE [LARGE SCALE GENOMIC DNA]</scope>
    <source>
        <strain evidence="7 8">CCMP1335</strain>
    </source>
</reference>
<dbReference type="Proteomes" id="UP000001449">
    <property type="component" value="Chromosome 1"/>
</dbReference>
<dbReference type="Pfam" id="PF08170">
    <property type="entry name" value="POPLD"/>
    <property type="match status" value="1"/>
</dbReference>
<dbReference type="GO" id="GO:0008033">
    <property type="term" value="P:tRNA processing"/>
    <property type="evidence" value="ECO:0000318"/>
    <property type="project" value="GO_Central"/>
</dbReference>
<accession>B8BSR9</accession>
<dbReference type="PaxDb" id="35128-Thaps900"/>
<dbReference type="GO" id="GO:0000172">
    <property type="term" value="C:ribonuclease MRP complex"/>
    <property type="evidence" value="ECO:0000318"/>
    <property type="project" value="GO_Central"/>
</dbReference>